<organism evidence="2 3">
    <name type="scientific">Gossypium arboreum</name>
    <name type="common">Tree cotton</name>
    <name type="synonym">Gossypium nanking</name>
    <dbReference type="NCBI Taxonomy" id="29729"/>
    <lineage>
        <taxon>Eukaryota</taxon>
        <taxon>Viridiplantae</taxon>
        <taxon>Streptophyta</taxon>
        <taxon>Embryophyta</taxon>
        <taxon>Tracheophyta</taxon>
        <taxon>Spermatophyta</taxon>
        <taxon>Magnoliopsida</taxon>
        <taxon>eudicotyledons</taxon>
        <taxon>Gunneridae</taxon>
        <taxon>Pentapetalae</taxon>
        <taxon>rosids</taxon>
        <taxon>malvids</taxon>
        <taxon>Malvales</taxon>
        <taxon>Malvaceae</taxon>
        <taxon>Malvoideae</taxon>
        <taxon>Gossypium</taxon>
    </lineage>
</organism>
<comment type="caution">
    <text evidence="2">The sequence shown here is derived from an EMBL/GenBank/DDBJ whole genome shotgun (WGS) entry which is preliminary data.</text>
</comment>
<evidence type="ECO:0000313" key="2">
    <source>
        <dbReference type="EMBL" id="KAK5832736.1"/>
    </source>
</evidence>
<evidence type="ECO:0000313" key="3">
    <source>
        <dbReference type="Proteomes" id="UP001358586"/>
    </source>
</evidence>
<accession>A0ABR0Q0G4</accession>
<dbReference type="InterPro" id="IPR019557">
    <property type="entry name" value="AminoTfrase-like_pln_mobile"/>
</dbReference>
<dbReference type="EMBL" id="JARKNE010000005">
    <property type="protein sequence ID" value="KAK5832736.1"/>
    <property type="molecule type" value="Genomic_DNA"/>
</dbReference>
<proteinExistence type="predicted"/>
<reference evidence="2 3" key="1">
    <citation type="submission" date="2023-03" db="EMBL/GenBank/DDBJ databases">
        <title>WGS of Gossypium arboreum.</title>
        <authorList>
            <person name="Yu D."/>
        </authorList>
    </citation>
    <scope>NUCLEOTIDE SEQUENCE [LARGE SCALE GENOMIC DNA]</scope>
    <source>
        <tissue evidence="2">Leaf</tissue>
    </source>
</reference>
<gene>
    <name evidence="2" type="ORF">PVK06_016539</name>
</gene>
<protein>
    <recommendedName>
        <fullName evidence="1">Aminotransferase-like plant mobile domain-containing protein</fullName>
    </recommendedName>
</protein>
<sequence>MTRQLIRLDNKYICVDQMKMSVDRVLQCFISNMSGFSSPLIENYLKEAGYWHVANIGQGCKLDPKLISAFVERWRPEMHTFHLPYGECIITLKDVQLHLGY</sequence>
<dbReference type="PANTHER" id="PTHR46033:SF8">
    <property type="entry name" value="PROTEIN MAINTENANCE OF MERISTEMS-LIKE"/>
    <property type="match status" value="1"/>
</dbReference>
<keyword evidence="3" id="KW-1185">Reference proteome</keyword>
<evidence type="ECO:0000259" key="1">
    <source>
        <dbReference type="Pfam" id="PF10536"/>
    </source>
</evidence>
<dbReference type="Proteomes" id="UP001358586">
    <property type="component" value="Chromosome 5"/>
</dbReference>
<feature type="domain" description="Aminotransferase-like plant mobile" evidence="1">
    <location>
        <begin position="60"/>
        <end position="101"/>
    </location>
</feature>
<dbReference type="InterPro" id="IPR044824">
    <property type="entry name" value="MAIN-like"/>
</dbReference>
<dbReference type="PANTHER" id="PTHR46033">
    <property type="entry name" value="PROTEIN MAIN-LIKE 2"/>
    <property type="match status" value="1"/>
</dbReference>
<dbReference type="Pfam" id="PF10536">
    <property type="entry name" value="PMD"/>
    <property type="match status" value="1"/>
</dbReference>
<name>A0ABR0Q0G4_GOSAR</name>